<dbReference type="OrthoDB" id="261614at2759"/>
<dbReference type="InterPro" id="IPR011604">
    <property type="entry name" value="PDDEXK-like_dom_sf"/>
</dbReference>
<dbReference type="SUPFAM" id="SSF52980">
    <property type="entry name" value="Restriction endonuclease-like"/>
    <property type="match status" value="1"/>
</dbReference>
<dbReference type="PANTHER" id="PTHR39953">
    <property type="entry name" value="RE54151P"/>
    <property type="match status" value="1"/>
</dbReference>
<dbReference type="InterPro" id="IPR011335">
    <property type="entry name" value="Restrct_endonuc-II-like"/>
</dbReference>
<evidence type="ECO:0000313" key="2">
    <source>
        <dbReference type="EMBL" id="CAG9759600.1"/>
    </source>
</evidence>
<proteinExistence type="predicted"/>
<accession>A0A9N9MDM4</accession>
<dbReference type="Proteomes" id="UP001152799">
    <property type="component" value="Chromosome 1"/>
</dbReference>
<dbReference type="GO" id="GO:0006281">
    <property type="term" value="P:DNA repair"/>
    <property type="evidence" value="ECO:0007669"/>
    <property type="project" value="UniProtKB-ARBA"/>
</dbReference>
<keyword evidence="3" id="KW-1185">Reference proteome</keyword>
<sequence length="487" mass="55358">MDSVGDSRSRKLIRLCPCGCGQDKSVESVDDIRVQKTAMGTGTGMNRIRIVRPGAHISMLLNTVMRKTTYLKYYFFESQLFKTFTIEKQMVNVATMSSRPSYGDDAVSYVQLKREGNLCTVKGKICPEHKVHAKLYGVTLIVDEQQEAVKSIECHDCVASLGGCKHAIAFLMWVHRRSEEPSCTSVECCWMKSKLSRVGSTLKYITAKELSNGRPSLSSNTSVFEEFLEEGKRRKLTNCEVLKYQANFVFDQIKSLSMHKLVLKYKERSCDTFLEKMVLTDTDISSIEKETRGQHKSSLWHELRYGRITASRAYEFSRCKTSDGTLISLIMGGKIPDTLAMKRGRILEEEVRKTVSTKLGKKINKCGLMLSENYPMIAGSPDGICENSIIEIKCPVSEKTLKNYVSNGKPTQKYYVQMQLQMYVTGLKRGYYCGADCNYSANKNVQIISVSYDEKYVLNFLNDIVFSWKSNVYPLLYHSTLYVLCEY</sequence>
<dbReference type="Gene3D" id="3.90.320.10">
    <property type="match status" value="1"/>
</dbReference>
<feature type="domain" description="YqaJ viral recombinase" evidence="1">
    <location>
        <begin position="300"/>
        <end position="427"/>
    </location>
</feature>
<dbReference type="PANTHER" id="PTHR39953:SF1">
    <property type="entry name" value="RE54151P"/>
    <property type="match status" value="1"/>
</dbReference>
<organism evidence="2 3">
    <name type="scientific">Ceutorhynchus assimilis</name>
    <name type="common">cabbage seed weevil</name>
    <dbReference type="NCBI Taxonomy" id="467358"/>
    <lineage>
        <taxon>Eukaryota</taxon>
        <taxon>Metazoa</taxon>
        <taxon>Ecdysozoa</taxon>
        <taxon>Arthropoda</taxon>
        <taxon>Hexapoda</taxon>
        <taxon>Insecta</taxon>
        <taxon>Pterygota</taxon>
        <taxon>Neoptera</taxon>
        <taxon>Endopterygota</taxon>
        <taxon>Coleoptera</taxon>
        <taxon>Polyphaga</taxon>
        <taxon>Cucujiformia</taxon>
        <taxon>Curculionidae</taxon>
        <taxon>Ceutorhynchinae</taxon>
        <taxon>Ceutorhynchus</taxon>
    </lineage>
</organism>
<evidence type="ECO:0000259" key="1">
    <source>
        <dbReference type="Pfam" id="PF09588"/>
    </source>
</evidence>
<reference evidence="2" key="1">
    <citation type="submission" date="2022-01" db="EMBL/GenBank/DDBJ databases">
        <authorList>
            <person name="King R."/>
        </authorList>
    </citation>
    <scope>NUCLEOTIDE SEQUENCE</scope>
</reference>
<dbReference type="InterPro" id="IPR019080">
    <property type="entry name" value="YqaJ_viral_recombinase"/>
</dbReference>
<evidence type="ECO:0000313" key="3">
    <source>
        <dbReference type="Proteomes" id="UP001152799"/>
    </source>
</evidence>
<gene>
    <name evidence="2" type="ORF">CEUTPL_LOCUS347</name>
</gene>
<name>A0A9N9MDM4_9CUCU</name>
<dbReference type="Pfam" id="PF09588">
    <property type="entry name" value="YqaJ"/>
    <property type="match status" value="1"/>
</dbReference>
<protein>
    <recommendedName>
        <fullName evidence="1">YqaJ viral recombinase domain-containing protein</fullName>
    </recommendedName>
</protein>
<dbReference type="EMBL" id="OU892277">
    <property type="protein sequence ID" value="CAG9759600.1"/>
    <property type="molecule type" value="Genomic_DNA"/>
</dbReference>
<dbReference type="AlphaFoldDB" id="A0A9N9MDM4"/>
<dbReference type="CDD" id="cd22343">
    <property type="entry name" value="PDDEXK_lambda_exonuclease-like"/>
    <property type="match status" value="1"/>
</dbReference>